<keyword evidence="2" id="KW-1185">Reference proteome</keyword>
<protein>
    <submittedName>
        <fullName evidence="1">Uncharacterized protein</fullName>
    </submittedName>
</protein>
<evidence type="ECO:0000313" key="1">
    <source>
        <dbReference type="EMBL" id="KXS19076.1"/>
    </source>
</evidence>
<gene>
    <name evidence="1" type="ORF">M427DRAFT_152608</name>
</gene>
<name>A0A139AQR4_GONPJ</name>
<dbReference type="Proteomes" id="UP000070544">
    <property type="component" value="Unassembled WGS sequence"/>
</dbReference>
<dbReference type="EMBL" id="KQ965739">
    <property type="protein sequence ID" value="KXS19076.1"/>
    <property type="molecule type" value="Genomic_DNA"/>
</dbReference>
<dbReference type="AlphaFoldDB" id="A0A139AQR4"/>
<sequence>MLPSEQSTPAGSSCSTAANSVANAGEILQNHIMYRLHLSQLWPLCEVSKSFKRSVLKTCKAARELRNGFYLLLKYYGLC</sequence>
<reference evidence="1 2" key="1">
    <citation type="journal article" date="2015" name="Genome Biol. Evol.">
        <title>Phylogenomic analyses indicate that early fungi evolved digesting cell walls of algal ancestors of land plants.</title>
        <authorList>
            <person name="Chang Y."/>
            <person name="Wang S."/>
            <person name="Sekimoto S."/>
            <person name="Aerts A.L."/>
            <person name="Choi C."/>
            <person name="Clum A."/>
            <person name="LaButti K.M."/>
            <person name="Lindquist E.A."/>
            <person name="Yee Ngan C."/>
            <person name="Ohm R.A."/>
            <person name="Salamov A.A."/>
            <person name="Grigoriev I.V."/>
            <person name="Spatafora J.W."/>
            <person name="Berbee M.L."/>
        </authorList>
    </citation>
    <scope>NUCLEOTIDE SEQUENCE [LARGE SCALE GENOMIC DNA]</scope>
    <source>
        <strain evidence="1 2">JEL478</strain>
    </source>
</reference>
<evidence type="ECO:0000313" key="2">
    <source>
        <dbReference type="Proteomes" id="UP000070544"/>
    </source>
</evidence>
<organism evidence="1 2">
    <name type="scientific">Gonapodya prolifera (strain JEL478)</name>
    <name type="common">Monoblepharis prolifera</name>
    <dbReference type="NCBI Taxonomy" id="1344416"/>
    <lineage>
        <taxon>Eukaryota</taxon>
        <taxon>Fungi</taxon>
        <taxon>Fungi incertae sedis</taxon>
        <taxon>Chytridiomycota</taxon>
        <taxon>Chytridiomycota incertae sedis</taxon>
        <taxon>Monoblepharidomycetes</taxon>
        <taxon>Monoblepharidales</taxon>
        <taxon>Gonapodyaceae</taxon>
        <taxon>Gonapodya</taxon>
    </lineage>
</organism>
<proteinExistence type="predicted"/>
<accession>A0A139AQR4</accession>